<evidence type="ECO:0000256" key="1">
    <source>
        <dbReference type="ARBA" id="ARBA00002190"/>
    </source>
</evidence>
<dbReference type="PANTHER" id="PTHR33217">
    <property type="entry name" value="TRANSPOSASE FOR INSERTION SEQUENCE ELEMENT IS1081"/>
    <property type="match status" value="1"/>
</dbReference>
<comment type="function">
    <text evidence="1 6">Required for the transposition of the insertion element.</text>
</comment>
<evidence type="ECO:0000256" key="2">
    <source>
        <dbReference type="ARBA" id="ARBA00010961"/>
    </source>
</evidence>
<accession>A0A975F2I3</accession>
<evidence type="ECO:0000256" key="4">
    <source>
        <dbReference type="ARBA" id="ARBA00023125"/>
    </source>
</evidence>
<protein>
    <recommendedName>
        <fullName evidence="6">Mutator family transposase</fullName>
    </recommendedName>
</protein>
<proteinExistence type="inferred from homology"/>
<comment type="similarity">
    <text evidence="2 6">Belongs to the transposase mutator family.</text>
</comment>
<evidence type="ECO:0000256" key="6">
    <source>
        <dbReference type="RuleBase" id="RU365089"/>
    </source>
</evidence>
<dbReference type="RefSeq" id="WP_210119914.1">
    <property type="nucleotide sequence ID" value="NZ_CP054142.1"/>
</dbReference>
<dbReference type="Proteomes" id="UP000671908">
    <property type="component" value="Chromosome"/>
</dbReference>
<dbReference type="GO" id="GO:0006313">
    <property type="term" value="P:DNA transposition"/>
    <property type="evidence" value="ECO:0007669"/>
    <property type="project" value="UniProtKB-UniRule"/>
</dbReference>
<keyword evidence="5 6" id="KW-0233">DNA recombination</keyword>
<dbReference type="Pfam" id="PF00872">
    <property type="entry name" value="Transposase_mut"/>
    <property type="match status" value="1"/>
</dbReference>
<name>A0A975F2I3_9SPIR</name>
<evidence type="ECO:0000256" key="5">
    <source>
        <dbReference type="ARBA" id="ARBA00023172"/>
    </source>
</evidence>
<dbReference type="PROSITE" id="PS01007">
    <property type="entry name" value="TRANSPOSASE_MUTATOR"/>
    <property type="match status" value="1"/>
</dbReference>
<evidence type="ECO:0000313" key="7">
    <source>
        <dbReference type="EMBL" id="QTQ13191.1"/>
    </source>
</evidence>
<keyword evidence="6" id="KW-0814">Transposable element</keyword>
<organism evidence="7 8">
    <name type="scientific">Treponema parvum</name>
    <dbReference type="NCBI Taxonomy" id="138851"/>
    <lineage>
        <taxon>Bacteria</taxon>
        <taxon>Pseudomonadati</taxon>
        <taxon>Spirochaetota</taxon>
        <taxon>Spirochaetia</taxon>
        <taxon>Spirochaetales</taxon>
        <taxon>Treponemataceae</taxon>
        <taxon>Treponema</taxon>
    </lineage>
</organism>
<dbReference type="NCBIfam" id="NF033543">
    <property type="entry name" value="transpos_IS256"/>
    <property type="match status" value="1"/>
</dbReference>
<dbReference type="AlphaFoldDB" id="A0A975F2I3"/>
<gene>
    <name evidence="7" type="ORF">HRQ91_01250</name>
</gene>
<dbReference type="InterPro" id="IPR001207">
    <property type="entry name" value="Transposase_mutator"/>
</dbReference>
<evidence type="ECO:0000256" key="3">
    <source>
        <dbReference type="ARBA" id="ARBA00022578"/>
    </source>
</evidence>
<evidence type="ECO:0000313" key="8">
    <source>
        <dbReference type="Proteomes" id="UP000671908"/>
    </source>
</evidence>
<dbReference type="GO" id="GO:0004803">
    <property type="term" value="F:transposase activity"/>
    <property type="evidence" value="ECO:0007669"/>
    <property type="project" value="UniProtKB-UniRule"/>
</dbReference>
<reference evidence="7 8" key="1">
    <citation type="journal article" date="2021" name="Microbiol. Resour. Announc.">
        <title>Complete Genome Sequences of Three Human Oral Treponema parvum Isolates.</title>
        <authorList>
            <person name="Zeng H."/>
            <person name="Watt R.M."/>
        </authorList>
    </citation>
    <scope>NUCLEOTIDE SEQUENCE [LARGE SCALE GENOMIC DNA]</scope>
    <source>
        <strain evidence="7 8">ATCC 700770</strain>
    </source>
</reference>
<sequence length="397" mass="46322">MAKKNDTAFFEKKLLDFVTSTDPMLEMLQWVMDKFMEIEVAHKTGAEKGIHAQSRTGYRCGYRIRRFDTRLGTVYLSVPKIRQGGYIPFFVTEKKRSEQALIQVVQECWLNGVSTRKIEHIAKKLGIESLSASEVSRINSSLDQMVDEFRKRRLEAEYPVIWVDALYEKIRDNHRITNKAVMVIKAVNLEGQQEILAVEPMENESEETYSALFRKLRERGLEKVWLCVSDAHKGLQAAIRKTMPETTWQRCKVHFMRNILAYVRQKDKEKVGARLKLIRKVPDEKSARALKDDFCEEYEKSFPKAVECLEEGFEDSVQFYAFEELDSRKISSTSTLERLNREIRRRSSVVGIFPSTNAYIRLITSYLLEYSEDWQTERCYINATSIKVQKEILFNAA</sequence>
<keyword evidence="4 6" id="KW-0238">DNA-binding</keyword>
<dbReference type="GO" id="GO:0003677">
    <property type="term" value="F:DNA binding"/>
    <property type="evidence" value="ECO:0007669"/>
    <property type="project" value="UniProtKB-UniRule"/>
</dbReference>
<dbReference type="PANTHER" id="PTHR33217:SF7">
    <property type="entry name" value="TRANSPOSASE FOR INSERTION SEQUENCE ELEMENT IS1081"/>
    <property type="match status" value="1"/>
</dbReference>
<dbReference type="EMBL" id="CP054142">
    <property type="protein sequence ID" value="QTQ13191.1"/>
    <property type="molecule type" value="Genomic_DNA"/>
</dbReference>
<keyword evidence="8" id="KW-1185">Reference proteome</keyword>
<keyword evidence="3 6" id="KW-0815">Transposition</keyword>
<dbReference type="KEGG" id="tpav:HRQ91_01250"/>